<keyword evidence="8" id="KW-1185">Reference proteome</keyword>
<evidence type="ECO:0000313" key="8">
    <source>
        <dbReference type="Proteomes" id="UP000298252"/>
    </source>
</evidence>
<name>A0A4R8VGS8_9MICO</name>
<dbReference type="STRING" id="1424659.SAMN05216368_10870"/>
<feature type="domain" description="Thioredoxin" evidence="4">
    <location>
        <begin position="42"/>
        <end position="168"/>
    </location>
</feature>
<evidence type="ECO:0000313" key="7">
    <source>
        <dbReference type="Proteomes" id="UP000199639"/>
    </source>
</evidence>
<dbReference type="SUPFAM" id="SSF48452">
    <property type="entry name" value="TPR-like"/>
    <property type="match status" value="1"/>
</dbReference>
<dbReference type="InterPro" id="IPR013766">
    <property type="entry name" value="Thioredoxin_domain"/>
</dbReference>
<dbReference type="GO" id="GO:0006950">
    <property type="term" value="P:response to stress"/>
    <property type="evidence" value="ECO:0007669"/>
    <property type="project" value="UniProtKB-ARBA"/>
</dbReference>
<dbReference type="Proteomes" id="UP000199639">
    <property type="component" value="Unassembled WGS sequence"/>
</dbReference>
<gene>
    <name evidence="6" type="ORF">E3O21_00525</name>
    <name evidence="5" type="ORF">SAMN05216368_10870</name>
</gene>
<dbReference type="InterPro" id="IPR036249">
    <property type="entry name" value="Thioredoxin-like_sf"/>
</dbReference>
<dbReference type="EMBL" id="SOFD01000002">
    <property type="protein sequence ID" value="TFB82177.1"/>
    <property type="molecule type" value="Genomic_DNA"/>
</dbReference>
<evidence type="ECO:0000256" key="3">
    <source>
        <dbReference type="SAM" id="MobiDB-lite"/>
    </source>
</evidence>
<dbReference type="AlphaFoldDB" id="A0A4R8VGS8"/>
<evidence type="ECO:0000313" key="6">
    <source>
        <dbReference type="EMBL" id="TFB82177.1"/>
    </source>
</evidence>
<dbReference type="Pfam" id="PF00085">
    <property type="entry name" value="Thioredoxin"/>
    <property type="match status" value="1"/>
</dbReference>
<dbReference type="Proteomes" id="UP000298252">
    <property type="component" value="Unassembled WGS sequence"/>
</dbReference>
<protein>
    <submittedName>
        <fullName evidence="5">Putative thioredoxin</fullName>
    </submittedName>
    <submittedName>
        <fullName evidence="6">Tetratricopeptide repeat protein</fullName>
    </submittedName>
</protein>
<evidence type="ECO:0000259" key="4">
    <source>
        <dbReference type="PROSITE" id="PS51352"/>
    </source>
</evidence>
<dbReference type="EMBL" id="FNIB01000008">
    <property type="protein sequence ID" value="SDN90654.1"/>
    <property type="molecule type" value="Genomic_DNA"/>
</dbReference>
<dbReference type="PANTHER" id="PTHR45663">
    <property type="entry name" value="GEO12009P1"/>
    <property type="match status" value="1"/>
</dbReference>
<organism evidence="5 7">
    <name type="scientific">Cryobacterium flavum</name>
    <dbReference type="NCBI Taxonomy" id="1424659"/>
    <lineage>
        <taxon>Bacteria</taxon>
        <taxon>Bacillati</taxon>
        <taxon>Actinomycetota</taxon>
        <taxon>Actinomycetes</taxon>
        <taxon>Micrococcales</taxon>
        <taxon>Microbacteriaceae</taxon>
        <taxon>Cryobacterium</taxon>
    </lineage>
</organism>
<reference evidence="5 7" key="1">
    <citation type="submission" date="2016-10" db="EMBL/GenBank/DDBJ databases">
        <authorList>
            <person name="Varghese N."/>
            <person name="Submissions S."/>
        </authorList>
    </citation>
    <scope>NUCLEOTIDE SEQUENCE [LARGE SCALE GENOMIC DNA]</scope>
    <source>
        <strain evidence="5 7">CGMCC 1.11215</strain>
    </source>
</reference>
<dbReference type="SUPFAM" id="SSF52833">
    <property type="entry name" value="Thioredoxin-like"/>
    <property type="match status" value="1"/>
</dbReference>
<dbReference type="PROSITE" id="PS51352">
    <property type="entry name" value="THIOREDOXIN_2"/>
    <property type="match status" value="1"/>
</dbReference>
<comment type="similarity">
    <text evidence="1">Belongs to the thioredoxin family.</text>
</comment>
<evidence type="ECO:0000313" key="5">
    <source>
        <dbReference type="EMBL" id="SDN90654.1"/>
    </source>
</evidence>
<keyword evidence="2" id="KW-0676">Redox-active center</keyword>
<dbReference type="RefSeq" id="WP_092341166.1">
    <property type="nucleotide sequence ID" value="NZ_FNIB01000008.1"/>
</dbReference>
<proteinExistence type="inferred from homology"/>
<dbReference type="InterPro" id="IPR011990">
    <property type="entry name" value="TPR-like_helical_dom_sf"/>
</dbReference>
<evidence type="ECO:0000256" key="2">
    <source>
        <dbReference type="ARBA" id="ARBA00023284"/>
    </source>
</evidence>
<feature type="region of interest" description="Disordered" evidence="3">
    <location>
        <begin position="25"/>
        <end position="44"/>
    </location>
</feature>
<reference evidence="6 8" key="2">
    <citation type="submission" date="2019-03" db="EMBL/GenBank/DDBJ databases">
        <title>Genomics of glacier-inhabiting Cryobacterium strains.</title>
        <authorList>
            <person name="Liu Q."/>
            <person name="Xin Y.-H."/>
        </authorList>
    </citation>
    <scope>NUCLEOTIDE SEQUENCE [LARGE SCALE GENOMIC DNA]</scope>
    <source>
        <strain evidence="6 8">Hh8</strain>
    </source>
</reference>
<feature type="compositionally biased region" description="Low complexity" evidence="3">
    <location>
        <begin position="35"/>
        <end position="44"/>
    </location>
</feature>
<dbReference type="Gene3D" id="3.40.30.10">
    <property type="entry name" value="Glutaredoxin"/>
    <property type="match status" value="1"/>
</dbReference>
<dbReference type="GO" id="GO:0005737">
    <property type="term" value="C:cytoplasm"/>
    <property type="evidence" value="ECO:0007669"/>
    <property type="project" value="TreeGrafter"/>
</dbReference>
<accession>A0A4R8VGS8</accession>
<dbReference type="Pfam" id="PF14561">
    <property type="entry name" value="TPR_20"/>
    <property type="match status" value="1"/>
</dbReference>
<sequence>MTNMPPSGSNLRGAVDLSSLVNRAPTGAPPVATNGAPVTGAPVGGAPAPSGPVMVPSLVIDGTDANFGELLELSSRVPVIVGLWAPRSEPSTQLLAVLEKLITGLDGRFVLARVDIDANPQLAQAFQVRTVPTVAAVITGQPVQLFNGPLGEEQIAELLVRVLELAAQQGVTGTAEAADANAGTEPAVAVDEPLPPHHLEAYTAIEAGDYATAQSEYRTALAQNPNDTMAVAGLAQVSLLARLQGKTIDQIRNGAASAPDDLDAQLLVADLDLSGGHIEDAFDRLLGLFPAQPAPGRNAIRERILELFEVVGQDDPRVPPTRSRLTALLY</sequence>
<evidence type="ECO:0000256" key="1">
    <source>
        <dbReference type="ARBA" id="ARBA00008987"/>
    </source>
</evidence>
<dbReference type="Gene3D" id="1.25.40.10">
    <property type="entry name" value="Tetratricopeptide repeat domain"/>
    <property type="match status" value="1"/>
</dbReference>
<dbReference type="GO" id="GO:0015035">
    <property type="term" value="F:protein-disulfide reductase activity"/>
    <property type="evidence" value="ECO:0007669"/>
    <property type="project" value="TreeGrafter"/>
</dbReference>
<dbReference type="CDD" id="cd02956">
    <property type="entry name" value="ybbN"/>
    <property type="match status" value="1"/>
</dbReference>
<dbReference type="PANTHER" id="PTHR45663:SF11">
    <property type="entry name" value="GEO12009P1"/>
    <property type="match status" value="1"/>
</dbReference>